<dbReference type="Proteomes" id="UP000800040">
    <property type="component" value="Unassembled WGS sequence"/>
</dbReference>
<protein>
    <submittedName>
        <fullName evidence="2">Uncharacterized protein</fullName>
    </submittedName>
</protein>
<evidence type="ECO:0000313" key="2">
    <source>
        <dbReference type="EMBL" id="KAF1832672.1"/>
    </source>
</evidence>
<dbReference type="EMBL" id="ML975333">
    <property type="protein sequence ID" value="KAF1832672.1"/>
    <property type="molecule type" value="Genomic_DNA"/>
</dbReference>
<organism evidence="2 3">
    <name type="scientific">Decorospora gaudefroyi</name>
    <dbReference type="NCBI Taxonomy" id="184978"/>
    <lineage>
        <taxon>Eukaryota</taxon>
        <taxon>Fungi</taxon>
        <taxon>Dikarya</taxon>
        <taxon>Ascomycota</taxon>
        <taxon>Pezizomycotina</taxon>
        <taxon>Dothideomycetes</taxon>
        <taxon>Pleosporomycetidae</taxon>
        <taxon>Pleosporales</taxon>
        <taxon>Pleosporineae</taxon>
        <taxon>Pleosporaceae</taxon>
        <taxon>Decorospora</taxon>
    </lineage>
</organism>
<evidence type="ECO:0000313" key="3">
    <source>
        <dbReference type="Proteomes" id="UP000800040"/>
    </source>
</evidence>
<name>A0A6A5KCH9_9PLEO</name>
<keyword evidence="3" id="KW-1185">Reference proteome</keyword>
<dbReference type="AlphaFoldDB" id="A0A6A5KCH9"/>
<evidence type="ECO:0000256" key="1">
    <source>
        <dbReference type="SAM" id="MobiDB-lite"/>
    </source>
</evidence>
<reference evidence="2" key="1">
    <citation type="submission" date="2020-01" db="EMBL/GenBank/DDBJ databases">
        <authorList>
            <consortium name="DOE Joint Genome Institute"/>
            <person name="Haridas S."/>
            <person name="Albert R."/>
            <person name="Binder M."/>
            <person name="Bloem J."/>
            <person name="Labutti K."/>
            <person name="Salamov A."/>
            <person name="Andreopoulos B."/>
            <person name="Baker S.E."/>
            <person name="Barry K."/>
            <person name="Bills G."/>
            <person name="Bluhm B.H."/>
            <person name="Cannon C."/>
            <person name="Castanera R."/>
            <person name="Culley D.E."/>
            <person name="Daum C."/>
            <person name="Ezra D."/>
            <person name="Gonzalez J.B."/>
            <person name="Henrissat B."/>
            <person name="Kuo A."/>
            <person name="Liang C."/>
            <person name="Lipzen A."/>
            <person name="Lutzoni F."/>
            <person name="Magnuson J."/>
            <person name="Mondo S."/>
            <person name="Nolan M."/>
            <person name="Ohm R."/>
            <person name="Pangilinan J."/>
            <person name="Park H.-J."/>
            <person name="Ramirez L."/>
            <person name="Alfaro M."/>
            <person name="Sun H."/>
            <person name="Tritt A."/>
            <person name="Yoshinaga Y."/>
            <person name="Zwiers L.-H."/>
            <person name="Turgeon B.G."/>
            <person name="Goodwin S.B."/>
            <person name="Spatafora J.W."/>
            <person name="Crous P.W."/>
            <person name="Grigoriev I.V."/>
        </authorList>
    </citation>
    <scope>NUCLEOTIDE SEQUENCE</scope>
    <source>
        <strain evidence="2">P77</strain>
    </source>
</reference>
<gene>
    <name evidence="2" type="ORF">BDW02DRAFT_570765</name>
</gene>
<sequence length="60" mass="6337">MPSVYPSRHASSPGVFAPSPPPARIAKAVSGSRKACPPLVQPDTRAVSMVDLRLNIIERG</sequence>
<accession>A0A6A5KCH9</accession>
<proteinExistence type="predicted"/>
<feature type="region of interest" description="Disordered" evidence="1">
    <location>
        <begin position="1"/>
        <end position="20"/>
    </location>
</feature>